<feature type="region of interest" description="Disordered" evidence="4">
    <location>
        <begin position="249"/>
        <end position="290"/>
    </location>
</feature>
<gene>
    <name evidence="6" type="ORF">B0T22DRAFT_274138</name>
</gene>
<dbReference type="SMART" id="SM00385">
    <property type="entry name" value="CYCLIN"/>
    <property type="match status" value="1"/>
</dbReference>
<dbReference type="GO" id="GO:0006357">
    <property type="term" value="P:regulation of transcription by RNA polymerase II"/>
    <property type="evidence" value="ECO:0007669"/>
    <property type="project" value="InterPro"/>
</dbReference>
<evidence type="ECO:0000256" key="2">
    <source>
        <dbReference type="ARBA" id="ARBA00014912"/>
    </source>
</evidence>
<keyword evidence="3" id="KW-0195">Cyclin</keyword>
<evidence type="ECO:0000256" key="3">
    <source>
        <dbReference type="RuleBase" id="RU000383"/>
    </source>
</evidence>
<protein>
    <recommendedName>
        <fullName evidence="2">RNA polymerase II holoenzyme cyclin-like subunit</fullName>
    </recommendedName>
</protein>
<dbReference type="SUPFAM" id="SSF47954">
    <property type="entry name" value="Cyclin-like"/>
    <property type="match status" value="2"/>
</dbReference>
<reference evidence="6" key="1">
    <citation type="journal article" date="2023" name="Mol. Phylogenet. Evol.">
        <title>Genome-scale phylogeny and comparative genomics of the fungal order Sordariales.</title>
        <authorList>
            <person name="Hensen N."/>
            <person name="Bonometti L."/>
            <person name="Westerberg I."/>
            <person name="Brannstrom I.O."/>
            <person name="Guillou S."/>
            <person name="Cros-Aarteil S."/>
            <person name="Calhoun S."/>
            <person name="Haridas S."/>
            <person name="Kuo A."/>
            <person name="Mondo S."/>
            <person name="Pangilinan J."/>
            <person name="Riley R."/>
            <person name="LaButti K."/>
            <person name="Andreopoulos B."/>
            <person name="Lipzen A."/>
            <person name="Chen C."/>
            <person name="Yan M."/>
            <person name="Daum C."/>
            <person name="Ng V."/>
            <person name="Clum A."/>
            <person name="Steindorff A."/>
            <person name="Ohm R.A."/>
            <person name="Martin F."/>
            <person name="Silar P."/>
            <person name="Natvig D.O."/>
            <person name="Lalanne C."/>
            <person name="Gautier V."/>
            <person name="Ament-Velasquez S.L."/>
            <person name="Kruys A."/>
            <person name="Hutchinson M.I."/>
            <person name="Powell A.J."/>
            <person name="Barry K."/>
            <person name="Miller A.N."/>
            <person name="Grigoriev I.V."/>
            <person name="Debuchy R."/>
            <person name="Gladieux P."/>
            <person name="Hiltunen Thoren M."/>
            <person name="Johannesson H."/>
        </authorList>
    </citation>
    <scope>NUCLEOTIDE SEQUENCE</scope>
    <source>
        <strain evidence="6">CBS 314.62</strain>
    </source>
</reference>
<dbReference type="Gene3D" id="1.10.472.10">
    <property type="entry name" value="Cyclin-like"/>
    <property type="match status" value="2"/>
</dbReference>
<proteinExistence type="inferred from homology"/>
<feature type="domain" description="Cyclin-like" evidence="5">
    <location>
        <begin position="53"/>
        <end position="143"/>
    </location>
</feature>
<dbReference type="PIRSF" id="PIRSF028758">
    <property type="entry name" value="Cyclin, C/H/G types"/>
    <property type="match status" value="1"/>
</dbReference>
<comment type="similarity">
    <text evidence="1">Belongs to the cyclin family. Cyclin C subfamily.</text>
</comment>
<evidence type="ECO:0000313" key="6">
    <source>
        <dbReference type="EMBL" id="KAK3684302.1"/>
    </source>
</evidence>
<accession>A0AAE0X4C1</accession>
<dbReference type="GO" id="GO:0016538">
    <property type="term" value="F:cyclin-dependent protein serine/threonine kinase regulator activity"/>
    <property type="evidence" value="ECO:0007669"/>
    <property type="project" value="InterPro"/>
</dbReference>
<sequence>MAASYWDSTQRRHWQFTKDELASMRQKLEDEDPGLVLMFPLPELRHLNIYFNQQINRLGKRLGARQQAMATAQVYLKRFYSKMEIRRTNPYLVLTTAFYLACKMEECPQHIRLVSQEARSLWPADFQTDAVIRMGECEFFLISEMNSQLIIHQPYRTLTSLQADFNLLPEEVALAWTVINDHYMTDIPLLHPPHTVALTAVLLALVLRPVNVPGQASPAGGATPAAASQGIAAATAALAQAQARQAMAGGNGGAGAGAGAGAGGGAGPGSRPGTPGMPYPISGTQGANGMLSKKVPDARVGKVQRFAAWLAESSIDIEAMVDCTQELISFYQCHEEYNDKHTKEQMNRFVKARGL</sequence>
<evidence type="ECO:0000259" key="5">
    <source>
        <dbReference type="SMART" id="SM00385"/>
    </source>
</evidence>
<dbReference type="PANTHER" id="PTHR10026">
    <property type="entry name" value="CYCLIN"/>
    <property type="match status" value="1"/>
</dbReference>
<dbReference type="CDD" id="cd20513">
    <property type="entry name" value="CYCLIN_CCNC_rpt1"/>
    <property type="match status" value="1"/>
</dbReference>
<feature type="compositionally biased region" description="Gly residues" evidence="4">
    <location>
        <begin position="249"/>
        <end position="270"/>
    </location>
</feature>
<dbReference type="InterPro" id="IPR006671">
    <property type="entry name" value="Cyclin_N"/>
</dbReference>
<evidence type="ECO:0000313" key="7">
    <source>
        <dbReference type="Proteomes" id="UP001270362"/>
    </source>
</evidence>
<comment type="caution">
    <text evidence="6">The sequence shown here is derived from an EMBL/GenBank/DDBJ whole genome shotgun (WGS) entry which is preliminary data.</text>
</comment>
<reference evidence="6" key="2">
    <citation type="submission" date="2023-06" db="EMBL/GenBank/DDBJ databases">
        <authorList>
            <consortium name="Lawrence Berkeley National Laboratory"/>
            <person name="Haridas S."/>
            <person name="Hensen N."/>
            <person name="Bonometti L."/>
            <person name="Westerberg I."/>
            <person name="Brannstrom I.O."/>
            <person name="Guillou S."/>
            <person name="Cros-Aarteil S."/>
            <person name="Calhoun S."/>
            <person name="Kuo A."/>
            <person name="Mondo S."/>
            <person name="Pangilinan J."/>
            <person name="Riley R."/>
            <person name="Labutti K."/>
            <person name="Andreopoulos B."/>
            <person name="Lipzen A."/>
            <person name="Chen C."/>
            <person name="Yanf M."/>
            <person name="Daum C."/>
            <person name="Ng V."/>
            <person name="Clum A."/>
            <person name="Steindorff A."/>
            <person name="Ohm R."/>
            <person name="Martin F."/>
            <person name="Silar P."/>
            <person name="Natvig D."/>
            <person name="Lalanne C."/>
            <person name="Gautier V."/>
            <person name="Ament-Velasquez S.L."/>
            <person name="Kruys A."/>
            <person name="Hutchinson M.I."/>
            <person name="Powell A.J."/>
            <person name="Barry K."/>
            <person name="Miller A.N."/>
            <person name="Grigoriev I.V."/>
            <person name="Debuchy R."/>
            <person name="Gladieux P."/>
            <person name="Thoren M.H."/>
            <person name="Johannesson H."/>
        </authorList>
    </citation>
    <scope>NUCLEOTIDE SEQUENCE</scope>
    <source>
        <strain evidence="6">CBS 314.62</strain>
    </source>
</reference>
<dbReference type="Pfam" id="PF00134">
    <property type="entry name" value="Cyclin_N"/>
    <property type="match status" value="1"/>
</dbReference>
<evidence type="ECO:0000256" key="1">
    <source>
        <dbReference type="ARBA" id="ARBA00008638"/>
    </source>
</evidence>
<dbReference type="Proteomes" id="UP001270362">
    <property type="component" value="Unassembled WGS sequence"/>
</dbReference>
<dbReference type="InterPro" id="IPR043198">
    <property type="entry name" value="Cyclin/Ssn8"/>
</dbReference>
<dbReference type="InterPro" id="IPR013763">
    <property type="entry name" value="Cyclin-like_dom"/>
</dbReference>
<name>A0AAE0X4C1_9PEZI</name>
<organism evidence="6 7">
    <name type="scientific">Podospora appendiculata</name>
    <dbReference type="NCBI Taxonomy" id="314037"/>
    <lineage>
        <taxon>Eukaryota</taxon>
        <taxon>Fungi</taxon>
        <taxon>Dikarya</taxon>
        <taxon>Ascomycota</taxon>
        <taxon>Pezizomycotina</taxon>
        <taxon>Sordariomycetes</taxon>
        <taxon>Sordariomycetidae</taxon>
        <taxon>Sordariales</taxon>
        <taxon>Podosporaceae</taxon>
        <taxon>Podospora</taxon>
    </lineage>
</organism>
<dbReference type="AlphaFoldDB" id="A0AAE0X4C1"/>
<dbReference type="EMBL" id="JAULSO010000004">
    <property type="protein sequence ID" value="KAK3684302.1"/>
    <property type="molecule type" value="Genomic_DNA"/>
</dbReference>
<keyword evidence="7" id="KW-1185">Reference proteome</keyword>
<evidence type="ECO:0000256" key="4">
    <source>
        <dbReference type="SAM" id="MobiDB-lite"/>
    </source>
</evidence>
<dbReference type="InterPro" id="IPR036915">
    <property type="entry name" value="Cyclin-like_sf"/>
</dbReference>